<evidence type="ECO:0000259" key="1">
    <source>
        <dbReference type="Pfam" id="PF09820"/>
    </source>
</evidence>
<evidence type="ECO:0000313" key="2">
    <source>
        <dbReference type="EMBL" id="EEG94595.1"/>
    </source>
</evidence>
<evidence type="ECO:0000313" key="3">
    <source>
        <dbReference type="Proteomes" id="UP000003561"/>
    </source>
</evidence>
<dbReference type="Proteomes" id="UP000003561">
    <property type="component" value="Unassembled WGS sequence"/>
</dbReference>
<dbReference type="eggNOG" id="COG4637">
    <property type="taxonomic scope" value="Bacteria"/>
</dbReference>
<dbReference type="Pfam" id="PF08011">
    <property type="entry name" value="PDDEXK_9"/>
    <property type="match status" value="1"/>
</dbReference>
<dbReference type="InterPro" id="IPR018631">
    <property type="entry name" value="AAA-ATPase-like_dom"/>
</dbReference>
<sequence length="572" mass="65877">MIHGIIEIMRTEEGVAKMKALNIPVGISNFEKIRNNGFYYVDKTGLIEELLKTEAEVTLITRPRRFGKTLGMSMLESFFDIRKNSRKLFEGLEIARQSELCSKWMNQCPTVSVSFRQVDGLNFTSAYDMLTMVFADLYNKHLYLLEDSHVTEFQKKTFTNIAHGCGSEKEVKSSLVLLTTMMQQHYGKAVVLLIDEYDVPVAKANAHGYYNEMLDVMKGLLQALKDNQALCFAVVTGCLKIAKESIFTGTNNFVSDTITDSRLNEYFGFVQSEVDQILADAETEDQAENIRKWYDGYHFGDFDVYCPWDVMNYLLELQHNPQAKPVSYWKNTSDNAIIRSFIDHSGSSITKKLENLMAGETIVQRVDENLTYDYLHSSEDNLWSMLYLTGYLTKARNEQTDEVLPDGAIALMIPNEEIRDIFETTVIQWFDDSTRKWNRTLLFDAVWNGDSVNLTKEMNILLRRTISYHDYKEDFYHAFLAGIFTGAGYMVDSNKEHGEGRSDVVVYDPVNGRVAIFEAKYTKNQEKLESTCNTALQQIDERLYAKEYEDDYDQILCYGISFFKKRCLVKIK</sequence>
<feature type="domain" description="AAA-ATPase-like" evidence="1">
    <location>
        <begin position="24"/>
        <end position="247"/>
    </location>
</feature>
<dbReference type="EMBL" id="ACFY01000059">
    <property type="protein sequence ID" value="EEG94595.1"/>
    <property type="molecule type" value="Genomic_DNA"/>
</dbReference>
<proteinExistence type="predicted"/>
<gene>
    <name evidence="2" type="ORF">ROSEINA2194_01556</name>
</gene>
<reference evidence="2 3" key="2">
    <citation type="submission" date="2009-03" db="EMBL/GenBank/DDBJ databases">
        <title>Draft genome sequence of Roseburia inulinivorans (DSM 16841).</title>
        <authorList>
            <person name="Sudarsanam P."/>
            <person name="Ley R."/>
            <person name="Guruge J."/>
            <person name="Turnbaugh P.J."/>
            <person name="Mahowald M."/>
            <person name="Liep D."/>
            <person name="Gordon J."/>
        </authorList>
    </citation>
    <scope>NUCLEOTIDE SEQUENCE [LARGE SCALE GENOMIC DNA]</scope>
    <source>
        <strain evidence="2 3">DSM 16841</strain>
    </source>
</reference>
<name>C0FS41_9FIRM</name>
<organism evidence="2 3">
    <name type="scientific">Roseburia inulinivorans DSM 16841</name>
    <dbReference type="NCBI Taxonomy" id="622312"/>
    <lineage>
        <taxon>Bacteria</taxon>
        <taxon>Bacillati</taxon>
        <taxon>Bacillota</taxon>
        <taxon>Clostridia</taxon>
        <taxon>Lachnospirales</taxon>
        <taxon>Lachnospiraceae</taxon>
        <taxon>Roseburia</taxon>
    </lineage>
</organism>
<dbReference type="PANTHER" id="PTHR34825:SF1">
    <property type="entry name" value="AAA-ATPASE-LIKE DOMAIN-CONTAINING PROTEIN"/>
    <property type="match status" value="1"/>
</dbReference>
<dbReference type="Pfam" id="PF09820">
    <property type="entry name" value="AAA-ATPase_like"/>
    <property type="match status" value="1"/>
</dbReference>
<accession>C0FS41</accession>
<dbReference type="PANTHER" id="PTHR34825">
    <property type="entry name" value="CONSERVED PROTEIN, WITH A WEAK D-GALACTARATE DEHYDRATASE/ALTRONATE HYDROLASE DOMAIN"/>
    <property type="match status" value="1"/>
</dbReference>
<protein>
    <recommendedName>
        <fullName evidence="1">AAA-ATPase-like domain-containing protein</fullName>
    </recommendedName>
</protein>
<dbReference type="AlphaFoldDB" id="C0FS41"/>
<dbReference type="InterPro" id="IPR012547">
    <property type="entry name" value="PDDEXK_9"/>
</dbReference>
<comment type="caution">
    <text evidence="2">The sequence shown here is derived from an EMBL/GenBank/DDBJ whole genome shotgun (WGS) entry which is preliminary data.</text>
</comment>
<reference evidence="2 3" key="1">
    <citation type="submission" date="2009-02" db="EMBL/GenBank/DDBJ databases">
        <authorList>
            <person name="Fulton L."/>
            <person name="Clifton S."/>
            <person name="Fulton B."/>
            <person name="Xu J."/>
            <person name="Minx P."/>
            <person name="Pepin K.H."/>
            <person name="Johnson M."/>
            <person name="Bhonagiri V."/>
            <person name="Nash W.E."/>
            <person name="Mardis E.R."/>
            <person name="Wilson R.K."/>
        </authorList>
    </citation>
    <scope>NUCLEOTIDE SEQUENCE [LARGE SCALE GENOMIC DNA]</scope>
    <source>
        <strain evidence="2 3">DSM 16841</strain>
    </source>
</reference>